<dbReference type="SUPFAM" id="SSF52058">
    <property type="entry name" value="L domain-like"/>
    <property type="match status" value="1"/>
</dbReference>
<keyword evidence="3" id="KW-1185">Reference proteome</keyword>
<dbReference type="InterPro" id="IPR050328">
    <property type="entry name" value="Dev_Immune_Receptor"/>
</dbReference>
<dbReference type="PANTHER" id="PTHR24373:SF275">
    <property type="entry name" value="TIR DOMAIN-CONTAINING PROTEIN"/>
    <property type="match status" value="1"/>
</dbReference>
<sequence>MNKSNAKLLQIGSVLDVFDRCWKEFKDDETVVREFDLSSFRNLESLEVCTEFKVRPYDFHRLSQLKELKLNDCECKGLDLSSCHRLEVLDIFGTEITLKPNALNGLAQLKELKLHECECKGLDLSSCHRLEVLDIFRGRIRLTPNALNGLAQLKKLKIRYCKRTQLNLSSCHNLETIDFHGEEGEQIAMPTLSPLMDLHC</sequence>
<dbReference type="InterPro" id="IPR032675">
    <property type="entry name" value="LRR_dom_sf"/>
</dbReference>
<protein>
    <submittedName>
        <fullName evidence="2">Uncharacterized protein</fullName>
    </submittedName>
</protein>
<evidence type="ECO:0000313" key="3">
    <source>
        <dbReference type="Proteomes" id="UP000828390"/>
    </source>
</evidence>
<accession>A0A9D4ITR1</accession>
<reference evidence="2" key="1">
    <citation type="journal article" date="2019" name="bioRxiv">
        <title>The Genome of the Zebra Mussel, Dreissena polymorpha: A Resource for Invasive Species Research.</title>
        <authorList>
            <person name="McCartney M.A."/>
            <person name="Auch B."/>
            <person name="Kono T."/>
            <person name="Mallez S."/>
            <person name="Zhang Y."/>
            <person name="Obille A."/>
            <person name="Becker A."/>
            <person name="Abrahante J.E."/>
            <person name="Garbe J."/>
            <person name="Badalamenti J.P."/>
            <person name="Herman A."/>
            <person name="Mangelson H."/>
            <person name="Liachko I."/>
            <person name="Sullivan S."/>
            <person name="Sone E.D."/>
            <person name="Koren S."/>
            <person name="Silverstein K.A.T."/>
            <person name="Beckman K.B."/>
            <person name="Gohl D.M."/>
        </authorList>
    </citation>
    <scope>NUCLEOTIDE SEQUENCE</scope>
    <source>
        <strain evidence="2">Duluth1</strain>
        <tissue evidence="2">Whole animal</tissue>
    </source>
</reference>
<gene>
    <name evidence="2" type="ORF">DPMN_161823</name>
</gene>
<keyword evidence="1" id="KW-0732">Signal</keyword>
<organism evidence="2 3">
    <name type="scientific">Dreissena polymorpha</name>
    <name type="common">Zebra mussel</name>
    <name type="synonym">Mytilus polymorpha</name>
    <dbReference type="NCBI Taxonomy" id="45954"/>
    <lineage>
        <taxon>Eukaryota</taxon>
        <taxon>Metazoa</taxon>
        <taxon>Spiralia</taxon>
        <taxon>Lophotrochozoa</taxon>
        <taxon>Mollusca</taxon>
        <taxon>Bivalvia</taxon>
        <taxon>Autobranchia</taxon>
        <taxon>Heteroconchia</taxon>
        <taxon>Euheterodonta</taxon>
        <taxon>Imparidentia</taxon>
        <taxon>Neoheterodontei</taxon>
        <taxon>Myida</taxon>
        <taxon>Dreissenoidea</taxon>
        <taxon>Dreissenidae</taxon>
        <taxon>Dreissena</taxon>
    </lineage>
</organism>
<dbReference type="Gene3D" id="3.80.10.10">
    <property type="entry name" value="Ribonuclease Inhibitor"/>
    <property type="match status" value="1"/>
</dbReference>
<name>A0A9D4ITR1_DREPO</name>
<evidence type="ECO:0000313" key="2">
    <source>
        <dbReference type="EMBL" id="KAH3783873.1"/>
    </source>
</evidence>
<dbReference type="PANTHER" id="PTHR24373">
    <property type="entry name" value="SLIT RELATED LEUCINE-RICH REPEAT NEURONAL PROTEIN"/>
    <property type="match status" value="1"/>
</dbReference>
<dbReference type="EMBL" id="JAIWYP010000008">
    <property type="protein sequence ID" value="KAH3783873.1"/>
    <property type="molecule type" value="Genomic_DNA"/>
</dbReference>
<comment type="caution">
    <text evidence="2">The sequence shown here is derived from an EMBL/GenBank/DDBJ whole genome shotgun (WGS) entry which is preliminary data.</text>
</comment>
<dbReference type="AlphaFoldDB" id="A0A9D4ITR1"/>
<evidence type="ECO:0000256" key="1">
    <source>
        <dbReference type="ARBA" id="ARBA00022729"/>
    </source>
</evidence>
<dbReference type="Proteomes" id="UP000828390">
    <property type="component" value="Unassembled WGS sequence"/>
</dbReference>
<reference evidence="2" key="2">
    <citation type="submission" date="2020-11" db="EMBL/GenBank/DDBJ databases">
        <authorList>
            <person name="McCartney M.A."/>
            <person name="Auch B."/>
            <person name="Kono T."/>
            <person name="Mallez S."/>
            <person name="Becker A."/>
            <person name="Gohl D.M."/>
            <person name="Silverstein K.A.T."/>
            <person name="Koren S."/>
            <person name="Bechman K.B."/>
            <person name="Herman A."/>
            <person name="Abrahante J.E."/>
            <person name="Garbe J."/>
        </authorList>
    </citation>
    <scope>NUCLEOTIDE SEQUENCE</scope>
    <source>
        <strain evidence="2">Duluth1</strain>
        <tissue evidence="2">Whole animal</tissue>
    </source>
</reference>
<proteinExistence type="predicted"/>